<dbReference type="OrthoDB" id="10263753at2759"/>
<name>A0A7J7KCX1_BUGNE</name>
<sequence>MYCAYQPCIVFQCCSKKEAKSYGTKKMVEGVFVNGDRCVIIEDVVTSGGSVLETAACLKSEGLVVTDVITILDRGQGGQKNLENQGITLHSVLSIRSVIAALLESAKITSEQAETSLNL</sequence>
<dbReference type="AlphaFoldDB" id="A0A7J7KCX1"/>
<dbReference type="GO" id="GO:0019856">
    <property type="term" value="P:pyrimidine nucleobase biosynthetic process"/>
    <property type="evidence" value="ECO:0007669"/>
    <property type="project" value="TreeGrafter"/>
</dbReference>
<reference evidence="3" key="1">
    <citation type="submission" date="2020-06" db="EMBL/GenBank/DDBJ databases">
        <title>Draft genome of Bugula neritina, a colonial animal packing powerful symbionts and potential medicines.</title>
        <authorList>
            <person name="Rayko M."/>
        </authorList>
    </citation>
    <scope>NUCLEOTIDE SEQUENCE [LARGE SCALE GENOMIC DNA]</scope>
    <source>
        <strain evidence="3">Kwan_BN1</strain>
    </source>
</reference>
<dbReference type="GO" id="GO:0004590">
    <property type="term" value="F:orotidine-5'-phosphate decarboxylase activity"/>
    <property type="evidence" value="ECO:0007669"/>
    <property type="project" value="TreeGrafter"/>
</dbReference>
<dbReference type="PANTHER" id="PTHR19278">
    <property type="entry name" value="OROTATE PHOSPHORIBOSYLTRANSFERASE"/>
    <property type="match status" value="1"/>
</dbReference>
<dbReference type="Gene3D" id="3.40.50.2020">
    <property type="match status" value="1"/>
</dbReference>
<gene>
    <name evidence="3" type="ORF">EB796_005910</name>
</gene>
<dbReference type="PANTHER" id="PTHR19278:SF9">
    <property type="entry name" value="URIDINE 5'-MONOPHOSPHATE SYNTHASE"/>
    <property type="match status" value="1"/>
</dbReference>
<dbReference type="SUPFAM" id="SSF53271">
    <property type="entry name" value="PRTase-like"/>
    <property type="match status" value="1"/>
</dbReference>
<evidence type="ECO:0000313" key="4">
    <source>
        <dbReference type="Proteomes" id="UP000593567"/>
    </source>
</evidence>
<keyword evidence="4" id="KW-1185">Reference proteome</keyword>
<dbReference type="InterPro" id="IPR000836">
    <property type="entry name" value="PRTase_dom"/>
</dbReference>
<comment type="pathway">
    <text evidence="1">Pyrimidine metabolism; UMP biosynthesis via de novo pathway.</text>
</comment>
<dbReference type="GO" id="GO:0006222">
    <property type="term" value="P:UMP biosynthetic process"/>
    <property type="evidence" value="ECO:0007669"/>
    <property type="project" value="TreeGrafter"/>
</dbReference>
<dbReference type="Proteomes" id="UP000593567">
    <property type="component" value="Unassembled WGS sequence"/>
</dbReference>
<evidence type="ECO:0000256" key="2">
    <source>
        <dbReference type="ARBA" id="ARBA00022975"/>
    </source>
</evidence>
<proteinExistence type="predicted"/>
<keyword evidence="2" id="KW-0665">Pyrimidine biosynthesis</keyword>
<dbReference type="GO" id="GO:0004588">
    <property type="term" value="F:orotate phosphoribosyltransferase activity"/>
    <property type="evidence" value="ECO:0007669"/>
    <property type="project" value="TreeGrafter"/>
</dbReference>
<organism evidence="3 4">
    <name type="scientific">Bugula neritina</name>
    <name type="common">Brown bryozoan</name>
    <name type="synonym">Sertularia neritina</name>
    <dbReference type="NCBI Taxonomy" id="10212"/>
    <lineage>
        <taxon>Eukaryota</taxon>
        <taxon>Metazoa</taxon>
        <taxon>Spiralia</taxon>
        <taxon>Lophotrochozoa</taxon>
        <taxon>Bryozoa</taxon>
        <taxon>Gymnolaemata</taxon>
        <taxon>Cheilostomatida</taxon>
        <taxon>Flustrina</taxon>
        <taxon>Buguloidea</taxon>
        <taxon>Bugulidae</taxon>
        <taxon>Bugula</taxon>
    </lineage>
</organism>
<evidence type="ECO:0000313" key="3">
    <source>
        <dbReference type="EMBL" id="KAF6035784.1"/>
    </source>
</evidence>
<evidence type="ECO:0000256" key="1">
    <source>
        <dbReference type="ARBA" id="ARBA00004725"/>
    </source>
</evidence>
<accession>A0A7J7KCX1</accession>
<dbReference type="InterPro" id="IPR029057">
    <property type="entry name" value="PRTase-like"/>
</dbReference>
<protein>
    <submittedName>
        <fullName evidence="3">UMPS</fullName>
    </submittedName>
</protein>
<dbReference type="EMBL" id="VXIV02000829">
    <property type="protein sequence ID" value="KAF6035784.1"/>
    <property type="molecule type" value="Genomic_DNA"/>
</dbReference>
<comment type="caution">
    <text evidence="3">The sequence shown here is derived from an EMBL/GenBank/DDBJ whole genome shotgun (WGS) entry which is preliminary data.</text>
</comment>
<dbReference type="CDD" id="cd06223">
    <property type="entry name" value="PRTases_typeI"/>
    <property type="match status" value="1"/>
</dbReference>